<dbReference type="InterPro" id="IPR039001">
    <property type="entry name" value="Pal"/>
</dbReference>
<evidence type="ECO:0000256" key="9">
    <source>
        <dbReference type="SAM" id="MobiDB-lite"/>
    </source>
</evidence>
<keyword evidence="6 8" id="KW-0449">Lipoprotein</keyword>
<feature type="compositionally biased region" description="Low complexity" evidence="9">
    <location>
        <begin position="34"/>
        <end position="57"/>
    </location>
</feature>
<evidence type="ECO:0000256" key="8">
    <source>
        <dbReference type="HAMAP-Rule" id="MF_02204"/>
    </source>
</evidence>
<comment type="subunit">
    <text evidence="8">The Tol-Pal system is composed of five core proteins: the inner membrane proteins TolA, TolQ and TolR, the periplasmic protein TolB and the outer membrane protein Pal. They form a network linking the inner and outer membranes and the peptidoglycan layer.</text>
</comment>
<accession>A0A6I6CYE6</accession>
<dbReference type="InterPro" id="IPR006690">
    <property type="entry name" value="OMPA-like_CS"/>
</dbReference>
<evidence type="ECO:0000256" key="2">
    <source>
        <dbReference type="ARBA" id="ARBA00022729"/>
    </source>
</evidence>
<feature type="domain" description="OmpA-like" evidence="11">
    <location>
        <begin position="59"/>
        <end position="174"/>
    </location>
</feature>
<dbReference type="PANTHER" id="PTHR30329:SF21">
    <property type="entry name" value="LIPOPROTEIN YIAD-RELATED"/>
    <property type="match status" value="1"/>
</dbReference>
<keyword evidence="1 8" id="KW-0132">Cell division</keyword>
<evidence type="ECO:0000256" key="3">
    <source>
        <dbReference type="ARBA" id="ARBA00023136"/>
    </source>
</evidence>
<dbReference type="PRINTS" id="PR01021">
    <property type="entry name" value="OMPADOMAIN"/>
</dbReference>
<keyword evidence="7 8" id="KW-0131">Cell cycle</keyword>
<evidence type="ECO:0000256" key="4">
    <source>
        <dbReference type="ARBA" id="ARBA00023139"/>
    </source>
</evidence>
<comment type="similarity">
    <text evidence="8">Belongs to the Pal lipoprotein family.</text>
</comment>
<dbReference type="InterPro" id="IPR006665">
    <property type="entry name" value="OmpA-like"/>
</dbReference>
<dbReference type="PROSITE" id="PS51123">
    <property type="entry name" value="OMPA_2"/>
    <property type="match status" value="1"/>
</dbReference>
<evidence type="ECO:0000256" key="6">
    <source>
        <dbReference type="ARBA" id="ARBA00023288"/>
    </source>
</evidence>
<evidence type="ECO:0000256" key="7">
    <source>
        <dbReference type="ARBA" id="ARBA00023306"/>
    </source>
</evidence>
<keyword evidence="3 8" id="KW-0472">Membrane</keyword>
<dbReference type="AlphaFoldDB" id="A0A6I6CYE6"/>
<evidence type="ECO:0000313" key="12">
    <source>
        <dbReference type="EMBL" id="QGT78420.1"/>
    </source>
</evidence>
<gene>
    <name evidence="8 12" type="primary">pal</name>
    <name evidence="12" type="ORF">GM160_05640</name>
</gene>
<sequence length="174" mass="18293">MRWSYLASVGALAVVLSACSSTPGPGAEDGAGSGDAASADGAQSTGMSGAGGMSESELYQGQPVERERIVYFGFDEYSVAGQYQGMLQANADFLKENGNREVVIEGHTDERGSREYNIALGEKRANAVRDVLLSYGVSSSQIDTVSYGEESPAVDGTGESAWAKNRRAVIEYGQ</sequence>
<feature type="chain" id="PRO_5026204355" description="Peptidoglycan-associated lipoprotein" evidence="10">
    <location>
        <begin position="21"/>
        <end position="174"/>
    </location>
</feature>
<dbReference type="Gene3D" id="3.30.1330.60">
    <property type="entry name" value="OmpA-like domain"/>
    <property type="match status" value="1"/>
</dbReference>
<keyword evidence="2 8" id="KW-0732">Signal</keyword>
<dbReference type="Proteomes" id="UP000427716">
    <property type="component" value="Chromosome"/>
</dbReference>
<name>A0A6I6CYE6_9GAMM</name>
<comment type="subcellular location">
    <subcellularLocation>
        <location evidence="8">Cell outer membrane</location>
        <topology evidence="8">Lipid-anchor</topology>
    </subcellularLocation>
</comment>
<dbReference type="KEGG" id="ghl:GM160_05640"/>
<evidence type="ECO:0000256" key="10">
    <source>
        <dbReference type="SAM" id="SignalP"/>
    </source>
</evidence>
<evidence type="ECO:0000256" key="1">
    <source>
        <dbReference type="ARBA" id="ARBA00022618"/>
    </source>
</evidence>
<proteinExistence type="inferred from homology"/>
<keyword evidence="13" id="KW-1185">Reference proteome</keyword>
<feature type="signal peptide" evidence="10">
    <location>
        <begin position="1"/>
        <end position="20"/>
    </location>
</feature>
<protein>
    <recommendedName>
        <fullName evidence="8">Peptidoglycan-associated lipoprotein</fullName>
        <shortName evidence="8">PAL</shortName>
    </recommendedName>
</protein>
<dbReference type="GO" id="GO:0051301">
    <property type="term" value="P:cell division"/>
    <property type="evidence" value="ECO:0007669"/>
    <property type="project" value="UniProtKB-UniRule"/>
</dbReference>
<dbReference type="InterPro" id="IPR006664">
    <property type="entry name" value="OMP_bac"/>
</dbReference>
<comment type="function">
    <text evidence="8">Part of the Tol-Pal system, which plays a role in outer membrane invagination during cell division and is important for maintaining outer membrane integrity.</text>
</comment>
<dbReference type="CDD" id="cd07185">
    <property type="entry name" value="OmpA_C-like"/>
    <property type="match status" value="1"/>
</dbReference>
<evidence type="ECO:0000259" key="11">
    <source>
        <dbReference type="PROSITE" id="PS51123"/>
    </source>
</evidence>
<evidence type="ECO:0000256" key="5">
    <source>
        <dbReference type="ARBA" id="ARBA00023237"/>
    </source>
</evidence>
<reference evidence="12 13" key="1">
    <citation type="submission" date="2019-11" db="EMBL/GenBank/DDBJ databases">
        <authorList>
            <person name="Zhang J."/>
            <person name="Sun C."/>
        </authorList>
    </citation>
    <scope>NUCLEOTIDE SEQUENCE [LARGE SCALE GENOMIC DNA]</scope>
    <source>
        <strain evidence="13">sp2</strain>
    </source>
</reference>
<keyword evidence="4 8" id="KW-0564">Palmitate</keyword>
<dbReference type="Pfam" id="PF00691">
    <property type="entry name" value="OmpA"/>
    <property type="match status" value="1"/>
</dbReference>
<dbReference type="InterPro" id="IPR050330">
    <property type="entry name" value="Bact_OuterMem_StrucFunc"/>
</dbReference>
<dbReference type="InterPro" id="IPR014169">
    <property type="entry name" value="Pal_lipo_C"/>
</dbReference>
<dbReference type="PANTHER" id="PTHR30329">
    <property type="entry name" value="STATOR ELEMENT OF FLAGELLAR MOTOR COMPLEX"/>
    <property type="match status" value="1"/>
</dbReference>
<feature type="region of interest" description="Disordered" evidence="9">
    <location>
        <begin position="23"/>
        <end position="59"/>
    </location>
</feature>
<dbReference type="EMBL" id="CP046415">
    <property type="protein sequence ID" value="QGT78420.1"/>
    <property type="molecule type" value="Genomic_DNA"/>
</dbReference>
<keyword evidence="5 8" id="KW-0998">Cell outer membrane</keyword>
<dbReference type="SUPFAM" id="SSF103088">
    <property type="entry name" value="OmpA-like"/>
    <property type="match status" value="1"/>
</dbReference>
<dbReference type="GO" id="GO:0009279">
    <property type="term" value="C:cell outer membrane"/>
    <property type="evidence" value="ECO:0007669"/>
    <property type="project" value="UniProtKB-SubCell"/>
</dbReference>
<dbReference type="InterPro" id="IPR036737">
    <property type="entry name" value="OmpA-like_sf"/>
</dbReference>
<dbReference type="PROSITE" id="PS51257">
    <property type="entry name" value="PROKAR_LIPOPROTEIN"/>
    <property type="match status" value="1"/>
</dbReference>
<dbReference type="NCBIfam" id="TIGR02802">
    <property type="entry name" value="Pal_lipo"/>
    <property type="match status" value="1"/>
</dbReference>
<dbReference type="HAMAP" id="MF_02204">
    <property type="entry name" value="Pal"/>
    <property type="match status" value="1"/>
</dbReference>
<dbReference type="PROSITE" id="PS01068">
    <property type="entry name" value="OMPA_1"/>
    <property type="match status" value="1"/>
</dbReference>
<organism evidence="12 13">
    <name type="scientific">Guyparkeria halophila</name>
    <dbReference type="NCBI Taxonomy" id="47960"/>
    <lineage>
        <taxon>Bacteria</taxon>
        <taxon>Pseudomonadati</taxon>
        <taxon>Pseudomonadota</taxon>
        <taxon>Gammaproteobacteria</taxon>
        <taxon>Chromatiales</taxon>
        <taxon>Thioalkalibacteraceae</taxon>
        <taxon>Guyparkeria</taxon>
    </lineage>
</organism>
<evidence type="ECO:0000313" key="13">
    <source>
        <dbReference type="Proteomes" id="UP000427716"/>
    </source>
</evidence>
<dbReference type="RefSeq" id="WP_156573825.1">
    <property type="nucleotide sequence ID" value="NZ_CP046415.1"/>
</dbReference>